<dbReference type="InterPro" id="IPR011204">
    <property type="entry name" value="Virulence_RhuM-like"/>
</dbReference>
<dbReference type="PANTHER" id="PTHR35810:SF1">
    <property type="entry name" value="CYTOPLASMIC PROTEIN"/>
    <property type="match status" value="1"/>
</dbReference>
<gene>
    <name evidence="2" type="ORF">HH1059_08620</name>
</gene>
<organism evidence="2 3">
    <name type="scientific">Halorhodospira halochloris</name>
    <name type="common">Ectothiorhodospira halochloris</name>
    <dbReference type="NCBI Taxonomy" id="1052"/>
    <lineage>
        <taxon>Bacteria</taxon>
        <taxon>Pseudomonadati</taxon>
        <taxon>Pseudomonadota</taxon>
        <taxon>Gammaproteobacteria</taxon>
        <taxon>Chromatiales</taxon>
        <taxon>Ectothiorhodospiraceae</taxon>
        <taxon>Halorhodospira</taxon>
    </lineage>
</organism>
<evidence type="ECO:0000256" key="1">
    <source>
        <dbReference type="SAM" id="Coils"/>
    </source>
</evidence>
<dbReference type="Proteomes" id="UP000218890">
    <property type="component" value="Chromosome"/>
</dbReference>
<proteinExistence type="predicted"/>
<feature type="coiled-coil region" evidence="1">
    <location>
        <begin position="82"/>
        <end position="109"/>
    </location>
</feature>
<evidence type="ECO:0000313" key="2">
    <source>
        <dbReference type="EMBL" id="BAU57556.2"/>
    </source>
</evidence>
<dbReference type="GO" id="GO:0003677">
    <property type="term" value="F:DNA binding"/>
    <property type="evidence" value="ECO:0007669"/>
    <property type="project" value="UniProtKB-KW"/>
</dbReference>
<dbReference type="Pfam" id="PF13310">
    <property type="entry name" value="Virulence_RhuM"/>
    <property type="match status" value="1"/>
</dbReference>
<dbReference type="PANTHER" id="PTHR35810">
    <property type="entry name" value="CYTOPLASMIC PROTEIN-RELATED"/>
    <property type="match status" value="1"/>
</dbReference>
<dbReference type="STRING" id="1354791.M911_05750"/>
<dbReference type="EMBL" id="AP017372">
    <property type="protein sequence ID" value="BAU57556.2"/>
    <property type="molecule type" value="Genomic_DNA"/>
</dbReference>
<keyword evidence="3" id="KW-1185">Reference proteome</keyword>
<accession>A0A0X8X8Q7</accession>
<dbReference type="KEGG" id="hhk:HH1059_08620"/>
<evidence type="ECO:0000313" key="3">
    <source>
        <dbReference type="Proteomes" id="UP000218890"/>
    </source>
</evidence>
<sequence length="217" mass="24995">MQVSRESLKASAEIIIYPGVNGAKEATTEESSVLRQEGQRQVRRRIKHYNLDTIISVGYRVNSRRAVQFRQWATRVLREHLIQGWTLNRQRFEENARELEAALALVRKAAHSPEPDVGSGRGLVDIVSRYAQTFLLLQRYDEGLLTETRAELIDPDSRRPKFGDYPPDFFDFIILVMPKAILRKTHVGLLLLGEPRMTGGDKFFMGRWIRILYLGGR</sequence>
<reference evidence="2" key="1">
    <citation type="submission" date="2016-02" db="EMBL/GenBank/DDBJ databases">
        <title>Halorhodospira halochloris DSM-1059 complete genome, version 2.</title>
        <authorList>
            <person name="Tsukatani Y."/>
        </authorList>
    </citation>
    <scope>NUCLEOTIDE SEQUENCE</scope>
    <source>
        <strain evidence="2">DSM 1059</strain>
    </source>
</reference>
<protein>
    <submittedName>
        <fullName evidence="2">DNA-binding protein in cluster with Type I restriction-modification system</fullName>
    </submittedName>
</protein>
<dbReference type="AlphaFoldDB" id="A0A0X8X8Q7"/>
<keyword evidence="1" id="KW-0175">Coiled coil</keyword>
<keyword evidence="2" id="KW-0238">DNA-binding</keyword>
<name>A0A0X8X8Q7_HALHR</name>